<sequence length="83" mass="9254">MIKKKKTTKQIIAAVEAVLKEFEPMFTEHVGGAELVAVESDSIILRLVGNCQGCGMAGVHFGVEMEEKIKKRLPQIKEITYTY</sequence>
<name>A0A0G1VQJ8_9BACT</name>
<dbReference type="AlphaFoldDB" id="A0A0G1VQJ8"/>
<reference evidence="2 3" key="1">
    <citation type="journal article" date="2015" name="Nature">
        <title>rRNA introns, odd ribosomes, and small enigmatic genomes across a large radiation of phyla.</title>
        <authorList>
            <person name="Brown C.T."/>
            <person name="Hug L.A."/>
            <person name="Thomas B.C."/>
            <person name="Sharon I."/>
            <person name="Castelle C.J."/>
            <person name="Singh A."/>
            <person name="Wilkins M.J."/>
            <person name="Williams K.H."/>
            <person name="Banfield J.F."/>
        </authorList>
    </citation>
    <scope>NUCLEOTIDE SEQUENCE [LARGE SCALE GENOMIC DNA]</scope>
</reference>
<comment type="caution">
    <text evidence="2">The sequence shown here is derived from an EMBL/GenBank/DDBJ whole genome shotgun (WGS) entry which is preliminary data.</text>
</comment>
<organism evidence="2 3">
    <name type="scientific">Candidatus Kaiserbacteria bacterium GW2011_GWA2_49_19</name>
    <dbReference type="NCBI Taxonomy" id="1618669"/>
    <lineage>
        <taxon>Bacteria</taxon>
        <taxon>Candidatus Kaiseribacteriota</taxon>
    </lineage>
</organism>
<dbReference type="GO" id="GO:0005506">
    <property type="term" value="F:iron ion binding"/>
    <property type="evidence" value="ECO:0007669"/>
    <property type="project" value="InterPro"/>
</dbReference>
<dbReference type="Pfam" id="PF01106">
    <property type="entry name" value="NifU"/>
    <property type="match status" value="1"/>
</dbReference>
<dbReference type="InterPro" id="IPR001075">
    <property type="entry name" value="NIF_FeS_clus_asmbl_NifU_C"/>
</dbReference>
<evidence type="ECO:0000259" key="1">
    <source>
        <dbReference type="Pfam" id="PF01106"/>
    </source>
</evidence>
<evidence type="ECO:0000313" key="2">
    <source>
        <dbReference type="EMBL" id="KKW08758.1"/>
    </source>
</evidence>
<dbReference type="EMBL" id="LCPZ01000007">
    <property type="protein sequence ID" value="KKW08758.1"/>
    <property type="molecule type" value="Genomic_DNA"/>
</dbReference>
<dbReference type="SUPFAM" id="SSF117916">
    <property type="entry name" value="Fe-S cluster assembly (FSCA) domain-like"/>
    <property type="match status" value="1"/>
</dbReference>
<evidence type="ECO:0000313" key="3">
    <source>
        <dbReference type="Proteomes" id="UP000033965"/>
    </source>
</evidence>
<dbReference type="InterPro" id="IPR034904">
    <property type="entry name" value="FSCA_dom_sf"/>
</dbReference>
<protein>
    <submittedName>
        <fullName evidence="2">Nitrogen-fixing NifU domain protein</fullName>
    </submittedName>
</protein>
<dbReference type="Proteomes" id="UP000033965">
    <property type="component" value="Unassembled WGS sequence"/>
</dbReference>
<dbReference type="Gene3D" id="3.30.300.130">
    <property type="entry name" value="Fe-S cluster assembly (FSCA)"/>
    <property type="match status" value="1"/>
</dbReference>
<dbReference type="GO" id="GO:0051536">
    <property type="term" value="F:iron-sulfur cluster binding"/>
    <property type="evidence" value="ECO:0007669"/>
    <property type="project" value="InterPro"/>
</dbReference>
<gene>
    <name evidence="2" type="ORF">UY44_C0007G0020</name>
</gene>
<proteinExistence type="predicted"/>
<accession>A0A0G1VQJ8</accession>
<feature type="domain" description="NIF system FeS cluster assembly NifU C-terminal" evidence="1">
    <location>
        <begin position="15"/>
        <end position="79"/>
    </location>
</feature>
<dbReference type="GO" id="GO:0016226">
    <property type="term" value="P:iron-sulfur cluster assembly"/>
    <property type="evidence" value="ECO:0007669"/>
    <property type="project" value="InterPro"/>
</dbReference>